<dbReference type="RefSeq" id="XP_019614203.1">
    <property type="nucleotide sequence ID" value="XM_019758644.1"/>
</dbReference>
<sequence length="138" mass="14799">MGRLKREKTTKPPRRWLHHSVGAKSQRWGENSQRRGPRRSNALARTLVQDIRPRRMSSFSPIRPDSDLSRTYVIPAENPAPVENPGPAAAGSPAPADSPTPTKSAASPAQEDGTSATPEIQSAANVSAGPEATLGYRP</sequence>
<feature type="region of interest" description="Disordered" evidence="1">
    <location>
        <begin position="1"/>
        <end position="138"/>
    </location>
</feature>
<feature type="compositionally biased region" description="Polar residues" evidence="1">
    <location>
        <begin position="112"/>
        <end position="125"/>
    </location>
</feature>
<evidence type="ECO:0000313" key="2">
    <source>
        <dbReference type="Proteomes" id="UP000515135"/>
    </source>
</evidence>
<feature type="compositionally biased region" description="Basic residues" evidence="1">
    <location>
        <begin position="1"/>
        <end position="18"/>
    </location>
</feature>
<feature type="compositionally biased region" description="Low complexity" evidence="1">
    <location>
        <begin position="85"/>
        <end position="109"/>
    </location>
</feature>
<reference evidence="3" key="1">
    <citation type="submission" date="2025-08" db="UniProtKB">
        <authorList>
            <consortium name="RefSeq"/>
        </authorList>
    </citation>
    <scope>IDENTIFICATION</scope>
    <source>
        <tissue evidence="3">Gonad</tissue>
    </source>
</reference>
<dbReference type="AlphaFoldDB" id="A0A6P4XQ44"/>
<dbReference type="Proteomes" id="UP000515135">
    <property type="component" value="Unplaced"/>
</dbReference>
<name>A0A6P4XQ44_BRABE</name>
<accession>A0A6P4XQ44</accession>
<evidence type="ECO:0000256" key="1">
    <source>
        <dbReference type="SAM" id="MobiDB-lite"/>
    </source>
</evidence>
<organism evidence="2 3">
    <name type="scientific">Branchiostoma belcheri</name>
    <name type="common">Amphioxus</name>
    <dbReference type="NCBI Taxonomy" id="7741"/>
    <lineage>
        <taxon>Eukaryota</taxon>
        <taxon>Metazoa</taxon>
        <taxon>Chordata</taxon>
        <taxon>Cephalochordata</taxon>
        <taxon>Leptocardii</taxon>
        <taxon>Amphioxiformes</taxon>
        <taxon>Branchiostomatidae</taxon>
        <taxon>Branchiostoma</taxon>
    </lineage>
</organism>
<dbReference type="GeneID" id="109462151"/>
<protein>
    <submittedName>
        <fullName evidence="3">Uncharacterized protein LOC109462151</fullName>
    </submittedName>
</protein>
<dbReference type="KEGG" id="bbel:109462151"/>
<proteinExistence type="predicted"/>
<evidence type="ECO:0000313" key="3">
    <source>
        <dbReference type="RefSeq" id="XP_019614203.1"/>
    </source>
</evidence>
<keyword evidence="2" id="KW-1185">Reference proteome</keyword>
<gene>
    <name evidence="3" type="primary">LOC109462151</name>
</gene>